<keyword evidence="4 13" id="KW-0808">Transferase</keyword>
<evidence type="ECO:0000256" key="11">
    <source>
        <dbReference type="RuleBase" id="RU363063"/>
    </source>
</evidence>
<keyword evidence="7" id="KW-1133">Transmembrane helix</keyword>
<evidence type="ECO:0000256" key="7">
    <source>
        <dbReference type="ARBA" id="ARBA00022989"/>
    </source>
</evidence>
<dbReference type="Proteomes" id="UP001381693">
    <property type="component" value="Unassembled WGS sequence"/>
</dbReference>
<gene>
    <name evidence="13" type="primary">B3GALT5_2</name>
    <name evidence="13" type="ORF">SK128_020760</name>
</gene>
<dbReference type="InterPro" id="IPR002659">
    <property type="entry name" value="Glyco_trans_31"/>
</dbReference>
<dbReference type="AlphaFoldDB" id="A0AAN8X805"/>
<name>A0AAN8X805_HALRR</name>
<evidence type="ECO:0000313" key="14">
    <source>
        <dbReference type="Proteomes" id="UP001381693"/>
    </source>
</evidence>
<evidence type="ECO:0000256" key="2">
    <source>
        <dbReference type="ARBA" id="ARBA00008661"/>
    </source>
</evidence>
<dbReference type="PANTHER" id="PTHR11214:SF314">
    <property type="entry name" value="HEXOSYLTRANSFERASE"/>
    <property type="match status" value="1"/>
</dbReference>
<keyword evidence="8 11" id="KW-0333">Golgi apparatus</keyword>
<protein>
    <recommendedName>
        <fullName evidence="11">Hexosyltransferase</fullName>
        <ecNumber evidence="11">2.4.1.-</ecNumber>
    </recommendedName>
</protein>
<keyword evidence="10" id="KW-0325">Glycoprotein</keyword>
<feature type="region of interest" description="Disordered" evidence="12">
    <location>
        <begin position="48"/>
        <end position="73"/>
    </location>
</feature>
<evidence type="ECO:0000256" key="5">
    <source>
        <dbReference type="ARBA" id="ARBA00022692"/>
    </source>
</evidence>
<reference evidence="13 14" key="1">
    <citation type="submission" date="2023-11" db="EMBL/GenBank/DDBJ databases">
        <title>Halocaridina rubra genome assembly.</title>
        <authorList>
            <person name="Smith C."/>
        </authorList>
    </citation>
    <scope>NUCLEOTIDE SEQUENCE [LARGE SCALE GENOMIC DNA]</scope>
    <source>
        <strain evidence="13">EP-1</strain>
        <tissue evidence="13">Whole</tissue>
    </source>
</reference>
<comment type="similarity">
    <text evidence="2 11">Belongs to the glycosyltransferase 31 family.</text>
</comment>
<keyword evidence="9" id="KW-0472">Membrane</keyword>
<dbReference type="PANTHER" id="PTHR11214">
    <property type="entry name" value="BETA-1,3-N-ACETYLGLUCOSAMINYLTRANSFERASE"/>
    <property type="match status" value="1"/>
</dbReference>
<proteinExistence type="inferred from homology"/>
<evidence type="ECO:0000313" key="13">
    <source>
        <dbReference type="EMBL" id="KAK7079561.1"/>
    </source>
</evidence>
<evidence type="ECO:0000256" key="3">
    <source>
        <dbReference type="ARBA" id="ARBA00022676"/>
    </source>
</evidence>
<dbReference type="EMBL" id="JAXCGZ010006743">
    <property type="protein sequence ID" value="KAK7079561.1"/>
    <property type="molecule type" value="Genomic_DNA"/>
</dbReference>
<evidence type="ECO:0000256" key="8">
    <source>
        <dbReference type="ARBA" id="ARBA00023034"/>
    </source>
</evidence>
<keyword evidence="3 11" id="KW-0328">Glycosyltransferase</keyword>
<sequence>MPRKPRLPAMLAYIFLLTVGLLFYASSREQDQERQLLAQSLLQDAQNGFSQNSGGKSHIGQERRQKTRGRTKSLPINPHEYHMIINNPKICSAEKTISILVAVSSAVSNFYRRRAIRETWGGSVPLGGSHAKLVFLLGNPNDSDLQTQVVEESRTYGDILQEDFVDSYMNLTIKSVMGLKWASLYCQQAQYFMKTDDDMYVNLPTLLTYLQEADKTQWMTGCIKQKKAFRPVNASPGLPMPPAHPPFLAGAGYVISGDVLGELYKVSLQTRMIPVEDVYVTAHLARQIGVHPPVHDARFSCGEMVMEDCDLAQLFTGHRITPDRMYQIWEKLNPNGITSPCFDF</sequence>
<dbReference type="Gene3D" id="3.90.550.50">
    <property type="match status" value="1"/>
</dbReference>
<keyword evidence="6" id="KW-0735">Signal-anchor</keyword>
<dbReference type="GO" id="GO:0000139">
    <property type="term" value="C:Golgi membrane"/>
    <property type="evidence" value="ECO:0007669"/>
    <property type="project" value="UniProtKB-SubCell"/>
</dbReference>
<evidence type="ECO:0000256" key="10">
    <source>
        <dbReference type="ARBA" id="ARBA00023180"/>
    </source>
</evidence>
<keyword evidence="5" id="KW-0812">Transmembrane</keyword>
<keyword evidence="14" id="KW-1185">Reference proteome</keyword>
<dbReference type="Pfam" id="PF01762">
    <property type="entry name" value="Galactosyl_T"/>
    <property type="match status" value="1"/>
</dbReference>
<evidence type="ECO:0000256" key="9">
    <source>
        <dbReference type="ARBA" id="ARBA00023136"/>
    </source>
</evidence>
<evidence type="ECO:0000256" key="1">
    <source>
        <dbReference type="ARBA" id="ARBA00004323"/>
    </source>
</evidence>
<comment type="caution">
    <text evidence="13">The sequence shown here is derived from an EMBL/GenBank/DDBJ whole genome shotgun (WGS) entry which is preliminary data.</text>
</comment>
<dbReference type="GO" id="GO:0016758">
    <property type="term" value="F:hexosyltransferase activity"/>
    <property type="evidence" value="ECO:0007669"/>
    <property type="project" value="InterPro"/>
</dbReference>
<accession>A0AAN8X805</accession>
<organism evidence="13 14">
    <name type="scientific">Halocaridina rubra</name>
    <name type="common">Hawaiian red shrimp</name>
    <dbReference type="NCBI Taxonomy" id="373956"/>
    <lineage>
        <taxon>Eukaryota</taxon>
        <taxon>Metazoa</taxon>
        <taxon>Ecdysozoa</taxon>
        <taxon>Arthropoda</taxon>
        <taxon>Crustacea</taxon>
        <taxon>Multicrustacea</taxon>
        <taxon>Malacostraca</taxon>
        <taxon>Eumalacostraca</taxon>
        <taxon>Eucarida</taxon>
        <taxon>Decapoda</taxon>
        <taxon>Pleocyemata</taxon>
        <taxon>Caridea</taxon>
        <taxon>Atyoidea</taxon>
        <taxon>Atyidae</taxon>
        <taxon>Halocaridina</taxon>
    </lineage>
</organism>
<evidence type="ECO:0000256" key="4">
    <source>
        <dbReference type="ARBA" id="ARBA00022679"/>
    </source>
</evidence>
<dbReference type="FunFam" id="3.90.550.50:FF:000001">
    <property type="entry name" value="Hexosyltransferase"/>
    <property type="match status" value="1"/>
</dbReference>
<comment type="subcellular location">
    <subcellularLocation>
        <location evidence="1 11">Golgi apparatus membrane</location>
        <topology evidence="1 11">Single-pass type II membrane protein</topology>
    </subcellularLocation>
</comment>
<evidence type="ECO:0000256" key="6">
    <source>
        <dbReference type="ARBA" id="ARBA00022968"/>
    </source>
</evidence>
<dbReference type="EC" id="2.4.1.-" evidence="11"/>
<dbReference type="GO" id="GO:0006493">
    <property type="term" value="P:protein O-linked glycosylation"/>
    <property type="evidence" value="ECO:0007669"/>
    <property type="project" value="TreeGrafter"/>
</dbReference>
<evidence type="ECO:0000256" key="12">
    <source>
        <dbReference type="SAM" id="MobiDB-lite"/>
    </source>
</evidence>